<dbReference type="AlphaFoldDB" id="U5MT18"/>
<sequence>MNNTIDTIKNHRSIRQYLDKEVSDELINEIVRSAQDMPNSINGQQVTVIVIRDKAKKEKLAELAGNQDYIAKAPVFLVFVMDFYRTYLAGEKTGFKQVIHEDIEGILVGSVDAGIALGASVIAAESLGLGTVPIGGVRKNPEEVIELLGLPKYTFPMVGLVVGYPANKSHKKPRVPFNSFKHDECYNTTSIERSIDTYDEQMSKYLNDIGRSEQETNWSTFTSKIYQSVYYPKVNEVINKQGFNVHSNK</sequence>
<dbReference type="SUPFAM" id="SSF55469">
    <property type="entry name" value="FMN-dependent nitroreductase-like"/>
    <property type="match status" value="1"/>
</dbReference>
<name>U5MT18_CLOSA</name>
<protein>
    <submittedName>
        <fullName evidence="7">FMN reductase</fullName>
        <ecNumber evidence="7">1.5.1.39</ecNumber>
    </submittedName>
</protein>
<dbReference type="PATRIC" id="fig|1345695.10.peg.3958"/>
<evidence type="ECO:0000256" key="4">
    <source>
        <dbReference type="ARBA" id="ARBA00023002"/>
    </source>
</evidence>
<feature type="domain" description="Nitroreductase" evidence="6">
    <location>
        <begin position="8"/>
        <end position="164"/>
    </location>
</feature>
<dbReference type="RefSeq" id="WP_022745552.1">
    <property type="nucleotide sequence ID" value="NC_022571.1"/>
</dbReference>
<dbReference type="PIRSF" id="PIRSF005426">
    <property type="entry name" value="Frp"/>
    <property type="match status" value="1"/>
</dbReference>
<evidence type="ECO:0000256" key="5">
    <source>
        <dbReference type="PIRNR" id="PIRNR005426"/>
    </source>
</evidence>
<dbReference type="HOGENOM" id="CLU_070764_0_3_9"/>
<evidence type="ECO:0000259" key="6">
    <source>
        <dbReference type="Pfam" id="PF00881"/>
    </source>
</evidence>
<evidence type="ECO:0000256" key="2">
    <source>
        <dbReference type="ARBA" id="ARBA00022630"/>
    </source>
</evidence>
<evidence type="ECO:0000256" key="3">
    <source>
        <dbReference type="ARBA" id="ARBA00022643"/>
    </source>
</evidence>
<dbReference type="EMBL" id="CP006721">
    <property type="protein sequence ID" value="AGX42811.1"/>
    <property type="molecule type" value="Genomic_DNA"/>
</dbReference>
<evidence type="ECO:0000313" key="7">
    <source>
        <dbReference type="EMBL" id="AGX42811.1"/>
    </source>
</evidence>
<dbReference type="OrthoDB" id="9775805at2"/>
<keyword evidence="8" id="KW-1185">Reference proteome</keyword>
<dbReference type="PANTHER" id="PTHR43425">
    <property type="entry name" value="OXYGEN-INSENSITIVE NADPH NITROREDUCTASE"/>
    <property type="match status" value="1"/>
</dbReference>
<dbReference type="InterPro" id="IPR029479">
    <property type="entry name" value="Nitroreductase"/>
</dbReference>
<dbReference type="PANTHER" id="PTHR43425:SF2">
    <property type="entry name" value="OXYGEN-INSENSITIVE NADPH NITROREDUCTASE"/>
    <property type="match status" value="1"/>
</dbReference>
<dbReference type="EC" id="1.5.1.39" evidence="7"/>
<evidence type="ECO:0000256" key="1">
    <source>
        <dbReference type="ARBA" id="ARBA00008366"/>
    </source>
</evidence>
<keyword evidence="3 5" id="KW-0288">FMN</keyword>
<dbReference type="KEGG" id="csb:CLSA_c18180"/>
<keyword evidence="4 5" id="KW-0560">Oxidoreductase</keyword>
<gene>
    <name evidence="7" type="primary">nfrA</name>
    <name evidence="7" type="ORF">CLSA_c18180</name>
</gene>
<dbReference type="eggNOG" id="COG0778">
    <property type="taxonomic scope" value="Bacteria"/>
</dbReference>
<organism evidence="7 8">
    <name type="scientific">Clostridium saccharobutylicum DSM 13864</name>
    <dbReference type="NCBI Taxonomy" id="1345695"/>
    <lineage>
        <taxon>Bacteria</taxon>
        <taxon>Bacillati</taxon>
        <taxon>Bacillota</taxon>
        <taxon>Clostridia</taxon>
        <taxon>Eubacteriales</taxon>
        <taxon>Clostridiaceae</taxon>
        <taxon>Clostridium</taxon>
    </lineage>
</organism>
<accession>U5MT18</accession>
<keyword evidence="5" id="KW-0521">NADP</keyword>
<dbReference type="GeneID" id="55474301"/>
<dbReference type="CDD" id="cd02146">
    <property type="entry name" value="NfsA-like"/>
    <property type="match status" value="1"/>
</dbReference>
<dbReference type="Gene3D" id="3.40.109.10">
    <property type="entry name" value="NADH Oxidase"/>
    <property type="match status" value="1"/>
</dbReference>
<keyword evidence="2 5" id="KW-0285">Flavoprotein</keyword>
<comment type="similarity">
    <text evidence="1 5">Belongs to the flavin oxidoreductase frp family.</text>
</comment>
<dbReference type="Pfam" id="PF00881">
    <property type="entry name" value="Nitroreductase"/>
    <property type="match status" value="1"/>
</dbReference>
<proteinExistence type="inferred from homology"/>
<dbReference type="Proteomes" id="UP000017118">
    <property type="component" value="Chromosome"/>
</dbReference>
<dbReference type="GO" id="GO:0008752">
    <property type="term" value="F:FMN reductase [NAD(P)H] activity"/>
    <property type="evidence" value="ECO:0007669"/>
    <property type="project" value="UniProtKB-EC"/>
</dbReference>
<dbReference type="InterPro" id="IPR000415">
    <property type="entry name" value="Nitroreductase-like"/>
</dbReference>
<dbReference type="InterPro" id="IPR016446">
    <property type="entry name" value="Flavin_OxRdtase_Frp"/>
</dbReference>
<reference evidence="7 8" key="1">
    <citation type="journal article" date="2013" name="Genome Announc.">
        <title>Complete Genome Sequence of the Solvent Producer Clostridium saccharobutylicum NCP262 (DSM 13864).</title>
        <authorList>
            <person name="Poehlein A."/>
            <person name="Hartwich K."/>
            <person name="Krabben P."/>
            <person name="Ehrenreich A."/>
            <person name="Liebl W."/>
            <person name="Durre P."/>
            <person name="Gottschalk G."/>
            <person name="Daniel R."/>
        </authorList>
    </citation>
    <scope>NUCLEOTIDE SEQUENCE [LARGE SCALE GENOMIC DNA]</scope>
    <source>
        <strain evidence="7">DSM 13864</strain>
    </source>
</reference>
<evidence type="ECO:0000313" key="8">
    <source>
        <dbReference type="Proteomes" id="UP000017118"/>
    </source>
</evidence>